<dbReference type="EMBL" id="CM017881">
    <property type="protein sequence ID" value="KAG1361789.1"/>
    <property type="molecule type" value="Genomic_DNA"/>
</dbReference>
<evidence type="ECO:0000313" key="3">
    <source>
        <dbReference type="Proteomes" id="UP000797356"/>
    </source>
</evidence>
<reference evidence="2" key="2">
    <citation type="submission" date="2019-07" db="EMBL/GenBank/DDBJ databases">
        <authorList>
            <person name="Yang Y."/>
            <person name="Bocs S."/>
            <person name="Baudouin L."/>
        </authorList>
    </citation>
    <scope>NUCLEOTIDE SEQUENCE</scope>
    <source>
        <tissue evidence="2">Spear leaf of Hainan Tall coconut</tissue>
    </source>
</reference>
<dbReference type="Proteomes" id="UP000797356">
    <property type="component" value="Chromosome 10"/>
</dbReference>
<organism evidence="2 3">
    <name type="scientific">Cocos nucifera</name>
    <name type="common">Coconut palm</name>
    <dbReference type="NCBI Taxonomy" id="13894"/>
    <lineage>
        <taxon>Eukaryota</taxon>
        <taxon>Viridiplantae</taxon>
        <taxon>Streptophyta</taxon>
        <taxon>Embryophyta</taxon>
        <taxon>Tracheophyta</taxon>
        <taxon>Spermatophyta</taxon>
        <taxon>Magnoliopsida</taxon>
        <taxon>Liliopsida</taxon>
        <taxon>Arecaceae</taxon>
        <taxon>Arecoideae</taxon>
        <taxon>Cocoseae</taxon>
        <taxon>Attaleinae</taxon>
        <taxon>Cocos</taxon>
    </lineage>
</organism>
<comment type="caution">
    <text evidence="2">The sequence shown here is derived from an EMBL/GenBank/DDBJ whole genome shotgun (WGS) entry which is preliminary data.</text>
</comment>
<gene>
    <name evidence="2" type="ORF">COCNU_10G000080</name>
</gene>
<keyword evidence="3" id="KW-1185">Reference proteome</keyword>
<evidence type="ECO:0000256" key="1">
    <source>
        <dbReference type="SAM" id="MobiDB-lite"/>
    </source>
</evidence>
<accession>A0A8K0ILF2</accession>
<protein>
    <submittedName>
        <fullName evidence="2">Uncharacterized protein</fullName>
    </submittedName>
</protein>
<dbReference type="OrthoDB" id="685087at2759"/>
<sequence>MIERRFCTPPGPSRPTRCGGPGTLNLRGRRWFRGFSAVNGIVNFTFARYAVARNLNYVLFSHYSSTLWLVYAGNQMGLHVHPRRPD</sequence>
<name>A0A8K0ILF2_COCNU</name>
<dbReference type="AlphaFoldDB" id="A0A8K0ILF2"/>
<proteinExistence type="predicted"/>
<feature type="region of interest" description="Disordered" evidence="1">
    <location>
        <begin position="1"/>
        <end position="20"/>
    </location>
</feature>
<reference evidence="2" key="1">
    <citation type="journal article" date="2017" name="Gigascience">
        <title>The genome draft of coconut (Cocos nucifera).</title>
        <authorList>
            <person name="Xiao Y."/>
            <person name="Xu P."/>
            <person name="Fan H."/>
            <person name="Baudouin L."/>
            <person name="Xia W."/>
            <person name="Bocs S."/>
            <person name="Xu J."/>
            <person name="Li Q."/>
            <person name="Guo A."/>
            <person name="Zhou L."/>
            <person name="Li J."/>
            <person name="Wu Y."/>
            <person name="Ma Z."/>
            <person name="Armero A."/>
            <person name="Issali A.E."/>
            <person name="Liu N."/>
            <person name="Peng M."/>
            <person name="Yang Y."/>
        </authorList>
    </citation>
    <scope>NUCLEOTIDE SEQUENCE</scope>
    <source>
        <tissue evidence="2">Spear leaf of Hainan Tall coconut</tissue>
    </source>
</reference>
<evidence type="ECO:0000313" key="2">
    <source>
        <dbReference type="EMBL" id="KAG1361789.1"/>
    </source>
</evidence>